<dbReference type="eggNOG" id="ENOG5030PKT">
    <property type="taxonomic scope" value="Bacteria"/>
</dbReference>
<dbReference type="AlphaFoldDB" id="E8X0S1"/>
<dbReference type="HOGENOM" id="CLU_153891_0_0_0"/>
<organism evidence="3">
    <name type="scientific">Granulicella tundricola (strain ATCC BAA-1859 / DSM 23138 / MP5ACTX9)</name>
    <dbReference type="NCBI Taxonomy" id="1198114"/>
    <lineage>
        <taxon>Bacteria</taxon>
        <taxon>Pseudomonadati</taxon>
        <taxon>Acidobacteriota</taxon>
        <taxon>Terriglobia</taxon>
        <taxon>Terriglobales</taxon>
        <taxon>Acidobacteriaceae</taxon>
        <taxon>Granulicella</taxon>
    </lineage>
</organism>
<evidence type="ECO:0000313" key="3">
    <source>
        <dbReference type="Proteomes" id="UP000000343"/>
    </source>
</evidence>
<dbReference type="KEGG" id="acm:AciX9_1976"/>
<dbReference type="RefSeq" id="WP_013580341.1">
    <property type="nucleotide sequence ID" value="NC_015064.1"/>
</dbReference>
<keyword evidence="3" id="KW-1185">Reference proteome</keyword>
<proteinExistence type="predicted"/>
<dbReference type="PaxDb" id="1198114-AciX9_1976"/>
<sequence>MSLPKKQHWHTRAFHPFLVDRAQTPFAWGTNDCALFSADAILANTGVDIATDFRGKYTDKRSAFLLIRSLTGGSTVADAAAYCAQKHGLVEHQHPLMAKRGDLVVVADGDELICGVVHLSGHVISVSESDTVRLPITKVVRSWSV</sequence>
<accession>E8X0S1</accession>
<feature type="domain" description="DUF6950" evidence="1">
    <location>
        <begin position="5"/>
        <end position="145"/>
    </location>
</feature>
<dbReference type="Proteomes" id="UP000000343">
    <property type="component" value="Chromosome"/>
</dbReference>
<evidence type="ECO:0000313" key="2">
    <source>
        <dbReference type="EMBL" id="ADW69022.1"/>
    </source>
</evidence>
<dbReference type="EMBL" id="CP002480">
    <property type="protein sequence ID" value="ADW69022.1"/>
    <property type="molecule type" value="Genomic_DNA"/>
</dbReference>
<name>E8X0S1_GRATM</name>
<dbReference type="STRING" id="1198114.AciX9_1976"/>
<gene>
    <name evidence="2" type="ordered locus">AciX9_1976</name>
</gene>
<protein>
    <recommendedName>
        <fullName evidence="1">DUF6950 domain-containing protein</fullName>
    </recommendedName>
</protein>
<evidence type="ECO:0000259" key="1">
    <source>
        <dbReference type="Pfam" id="PF22262"/>
    </source>
</evidence>
<reference evidence="3" key="1">
    <citation type="submission" date="2011-01" db="EMBL/GenBank/DDBJ databases">
        <title>Complete sequence of chromosome of Acidobacterium sp. MP5ACTX9.</title>
        <authorList>
            <consortium name="US DOE Joint Genome Institute"/>
            <person name="Lucas S."/>
            <person name="Copeland A."/>
            <person name="Lapidus A."/>
            <person name="Cheng J.-F."/>
            <person name="Goodwin L."/>
            <person name="Pitluck S."/>
            <person name="Teshima H."/>
            <person name="Detter J.C."/>
            <person name="Han C."/>
            <person name="Tapia R."/>
            <person name="Land M."/>
            <person name="Hauser L."/>
            <person name="Kyrpides N."/>
            <person name="Ivanova N."/>
            <person name="Ovchinnikova G."/>
            <person name="Pagani I."/>
            <person name="Rawat S.R."/>
            <person name="Mannisto M."/>
            <person name="Haggblom M.M."/>
            <person name="Woyke T."/>
        </authorList>
    </citation>
    <scope>NUCLEOTIDE SEQUENCE [LARGE SCALE GENOMIC DNA]</scope>
    <source>
        <strain evidence="3">MP5ACTX9</strain>
    </source>
</reference>
<dbReference type="Pfam" id="PF22262">
    <property type="entry name" value="DUF6950"/>
    <property type="match status" value="1"/>
</dbReference>
<dbReference type="InterPro" id="IPR053802">
    <property type="entry name" value="DUF6950"/>
</dbReference>